<dbReference type="EMBL" id="CM037159">
    <property type="protein sequence ID" value="KAH7865076.1"/>
    <property type="molecule type" value="Genomic_DNA"/>
</dbReference>
<evidence type="ECO:0000313" key="1">
    <source>
        <dbReference type="EMBL" id="KAH7865076.1"/>
    </source>
</evidence>
<name>A0ACB7ZHW5_9ERIC</name>
<evidence type="ECO:0000313" key="2">
    <source>
        <dbReference type="Proteomes" id="UP000828048"/>
    </source>
</evidence>
<gene>
    <name evidence="1" type="ORF">Vadar_001926</name>
</gene>
<dbReference type="Proteomes" id="UP000828048">
    <property type="component" value="Chromosome 9"/>
</dbReference>
<reference evidence="1 2" key="1">
    <citation type="journal article" date="2021" name="Hortic Res">
        <title>High-quality reference genome and annotation aids understanding of berry development for evergreen blueberry (Vaccinium darrowii).</title>
        <authorList>
            <person name="Yu J."/>
            <person name="Hulse-Kemp A.M."/>
            <person name="Babiker E."/>
            <person name="Staton M."/>
        </authorList>
    </citation>
    <scope>NUCLEOTIDE SEQUENCE [LARGE SCALE GENOMIC DNA]</scope>
    <source>
        <strain evidence="2">cv. NJ 8807/NJ 8810</strain>
        <tissue evidence="1">Young leaf</tissue>
    </source>
</reference>
<organism evidence="1 2">
    <name type="scientific">Vaccinium darrowii</name>
    <dbReference type="NCBI Taxonomy" id="229202"/>
    <lineage>
        <taxon>Eukaryota</taxon>
        <taxon>Viridiplantae</taxon>
        <taxon>Streptophyta</taxon>
        <taxon>Embryophyta</taxon>
        <taxon>Tracheophyta</taxon>
        <taxon>Spermatophyta</taxon>
        <taxon>Magnoliopsida</taxon>
        <taxon>eudicotyledons</taxon>
        <taxon>Gunneridae</taxon>
        <taxon>Pentapetalae</taxon>
        <taxon>asterids</taxon>
        <taxon>Ericales</taxon>
        <taxon>Ericaceae</taxon>
        <taxon>Vaccinioideae</taxon>
        <taxon>Vaccinieae</taxon>
        <taxon>Vaccinium</taxon>
    </lineage>
</organism>
<comment type="caution">
    <text evidence="1">The sequence shown here is derived from an EMBL/GenBank/DDBJ whole genome shotgun (WGS) entry which is preliminary data.</text>
</comment>
<protein>
    <submittedName>
        <fullName evidence="1">Uncharacterized protein</fullName>
    </submittedName>
</protein>
<keyword evidence="2" id="KW-1185">Reference proteome</keyword>
<sequence>MNGLTMTLSGLALAFASYLSWLRVSQQLHTVSQVVVGAAPALGSAFSILWFWSWDAIVLGAFISSFWVRIALVVGDAVFYGLFLIYLIRHWLMYW</sequence>
<proteinExistence type="predicted"/>
<accession>A0ACB7ZHW5</accession>